<accession>A0A076N0M2</accession>
<evidence type="ECO:0000256" key="4">
    <source>
        <dbReference type="ARBA" id="ARBA00022905"/>
    </source>
</evidence>
<keyword evidence="1 8" id="KW-0004">4Fe-4S</keyword>
<comment type="pathway">
    <text evidence="8">Cofactor biosynthesis; pyrroloquinoline quinone biosynthesis.</text>
</comment>
<keyword evidence="3 8" id="KW-0479">Metal-binding</keyword>
<dbReference type="PANTHER" id="PTHR11228">
    <property type="entry name" value="RADICAL SAM DOMAIN PROTEIN"/>
    <property type="match status" value="1"/>
</dbReference>
<proteinExistence type="inferred from homology"/>
<feature type="binding site" evidence="8">
    <location>
        <position position="22"/>
    </location>
    <ligand>
        <name>[4Fe-4S] cluster</name>
        <dbReference type="ChEBI" id="CHEBI:49883"/>
        <note>4Fe-4S-S-AdoMet</note>
    </ligand>
</feature>
<dbReference type="SFLD" id="SFLDG01067">
    <property type="entry name" value="SPASM/twitch_domain_containing"/>
    <property type="match status" value="1"/>
</dbReference>
<dbReference type="Pfam" id="PF04055">
    <property type="entry name" value="Radical_SAM"/>
    <property type="match status" value="1"/>
</dbReference>
<keyword evidence="4 8" id="KW-0884">PQQ biosynthesis</keyword>
<dbReference type="SUPFAM" id="SSF102114">
    <property type="entry name" value="Radical SAM enzymes"/>
    <property type="match status" value="1"/>
</dbReference>
<dbReference type="InterPro" id="IPR058240">
    <property type="entry name" value="rSAM_sf"/>
</dbReference>
<dbReference type="SFLD" id="SFLDS00029">
    <property type="entry name" value="Radical_SAM"/>
    <property type="match status" value="1"/>
</dbReference>
<comment type="subunit">
    <text evidence="8">Interacts with PqqD. The interaction is necessary for activity of PqqE.</text>
</comment>
<dbReference type="CDD" id="cd01335">
    <property type="entry name" value="Radical_SAM"/>
    <property type="match status" value="1"/>
</dbReference>
<evidence type="ECO:0000256" key="1">
    <source>
        <dbReference type="ARBA" id="ARBA00022485"/>
    </source>
</evidence>
<dbReference type="GO" id="GO:1904047">
    <property type="term" value="F:S-adenosyl-L-methionine binding"/>
    <property type="evidence" value="ECO:0007669"/>
    <property type="project" value="UniProtKB-UniRule"/>
</dbReference>
<dbReference type="SFLD" id="SFLDG01386">
    <property type="entry name" value="main_SPASM_domain-containing"/>
    <property type="match status" value="1"/>
</dbReference>
<dbReference type="InterPro" id="IPR007197">
    <property type="entry name" value="rSAM"/>
</dbReference>
<dbReference type="InterPro" id="IPR023885">
    <property type="entry name" value="4Fe4S-binding_SPASM_dom"/>
</dbReference>
<dbReference type="NCBIfam" id="TIGR04085">
    <property type="entry name" value="rSAM_more_4Fe4S"/>
    <property type="match status" value="1"/>
</dbReference>
<dbReference type="eggNOG" id="COG0535">
    <property type="taxonomic scope" value="Bacteria"/>
</dbReference>
<keyword evidence="7 8" id="KW-0411">Iron-sulfur</keyword>
<dbReference type="PATRIC" id="fig|1068978.7.peg.4867"/>
<evidence type="ECO:0000256" key="3">
    <source>
        <dbReference type="ARBA" id="ARBA00022723"/>
    </source>
</evidence>
<evidence type="ECO:0000256" key="6">
    <source>
        <dbReference type="ARBA" id="ARBA00023004"/>
    </source>
</evidence>
<sequence length="369" mass="40676">MTAAPQPFGLLAEVTHQCPLHCVYCSNPLQLRDRNDELSTGDWLRVLDEAAGLGVVQVHFSGGEPLVRADLETLVAECRRLGLYTNLITSGLGLTARRAESLVSAGLNSAQLSIQGDAAESTDLVAASKRFDKKEEAARIIRGSGLPLNMNVVLHRLNLSRLDAIIDVCVGWGAERLELANAQYYGWALRNREALMPTKDQLDEAVEVYRRRKAELGQRVELLWILPDYYEPYPKPCMGGWARTALTVAPDGVVYPCPVAAEITTMEFSSVHDHDLAWIWAESPAFEAFRGTDWMPDPCRSCPRKETDFGGCRCQAFALTGDAGRTDPVCVHSPDHHLITDALARANQRDAAVDHTLVYRRPTVAARGL</sequence>
<dbReference type="GO" id="GO:0018189">
    <property type="term" value="P:pyrroloquinoline quinone biosynthetic process"/>
    <property type="evidence" value="ECO:0007669"/>
    <property type="project" value="UniProtKB-UniRule"/>
</dbReference>
<name>A0A076N0M2_AMYME</name>
<gene>
    <name evidence="8 10" type="primary">pqqE</name>
    <name evidence="10" type="ORF">AMETH_4534</name>
</gene>
<feature type="binding site" evidence="8">
    <location>
        <position position="18"/>
    </location>
    <ligand>
        <name>[4Fe-4S] cluster</name>
        <dbReference type="ChEBI" id="CHEBI:49883"/>
        <note>4Fe-4S-S-AdoMet</note>
    </ligand>
</feature>
<dbReference type="SFLD" id="SFLDF00280">
    <property type="entry name" value="coenzyme_PQQ_synthesis_protein"/>
    <property type="match status" value="1"/>
</dbReference>
<dbReference type="EC" id="1.21.98.4" evidence="8"/>
<dbReference type="STRING" id="1068978.AMETH_4534"/>
<dbReference type="Gene3D" id="3.20.20.70">
    <property type="entry name" value="Aldolase class I"/>
    <property type="match status" value="1"/>
</dbReference>
<protein>
    <recommendedName>
        <fullName evidence="8">PqqA peptide cyclase</fullName>
        <ecNumber evidence="8">1.21.98.4</ecNumber>
    </recommendedName>
    <alternativeName>
        <fullName evidence="8">Coenzyme PQQ synthesis protein E</fullName>
    </alternativeName>
</protein>
<comment type="similarity">
    <text evidence="8">Belongs to the radical SAM superfamily. PqqE family.</text>
</comment>
<evidence type="ECO:0000313" key="11">
    <source>
        <dbReference type="Proteomes" id="UP000062973"/>
    </source>
</evidence>
<dbReference type="KEGG" id="amq:AMETH_4534"/>
<organism evidence="10 11">
    <name type="scientific">Amycolatopsis methanolica 239</name>
    <dbReference type="NCBI Taxonomy" id="1068978"/>
    <lineage>
        <taxon>Bacteria</taxon>
        <taxon>Bacillati</taxon>
        <taxon>Actinomycetota</taxon>
        <taxon>Actinomycetes</taxon>
        <taxon>Pseudonocardiales</taxon>
        <taxon>Pseudonocardiaceae</taxon>
        <taxon>Amycolatopsis</taxon>
        <taxon>Amycolatopsis methanolica group</taxon>
    </lineage>
</organism>
<comment type="cofactor">
    <cofactor evidence="8">
        <name>[4Fe-4S] cluster</name>
        <dbReference type="ChEBI" id="CHEBI:49883"/>
    </cofactor>
    <text evidence="8">Binds 1 [4Fe-4S] cluster. The cluster is coordinated with 3 cysteines and an exchangeable S-adenosyl-L-methionine.</text>
</comment>
<evidence type="ECO:0000256" key="8">
    <source>
        <dbReference type="HAMAP-Rule" id="MF_00660"/>
    </source>
</evidence>
<evidence type="ECO:0000256" key="5">
    <source>
        <dbReference type="ARBA" id="ARBA00023002"/>
    </source>
</evidence>
<keyword evidence="6 8" id="KW-0408">Iron</keyword>
<dbReference type="PIRSF" id="PIRSF037420">
    <property type="entry name" value="PQQ_syn_pqqE"/>
    <property type="match status" value="1"/>
</dbReference>
<dbReference type="InterPro" id="IPR011843">
    <property type="entry name" value="PQQ_synth_PqqE_bac"/>
</dbReference>
<feature type="binding site" evidence="8">
    <location>
        <position position="25"/>
    </location>
    <ligand>
        <name>[4Fe-4S] cluster</name>
        <dbReference type="ChEBI" id="CHEBI:49883"/>
        <note>4Fe-4S-S-AdoMet</note>
    </ligand>
</feature>
<dbReference type="GO" id="GO:0005506">
    <property type="term" value="F:iron ion binding"/>
    <property type="evidence" value="ECO:0007669"/>
    <property type="project" value="UniProtKB-UniRule"/>
</dbReference>
<keyword evidence="11" id="KW-1185">Reference proteome</keyword>
<evidence type="ECO:0000259" key="9">
    <source>
        <dbReference type="PROSITE" id="PS51918"/>
    </source>
</evidence>
<dbReference type="InterPro" id="IPR017200">
    <property type="entry name" value="PqqE-like"/>
</dbReference>
<keyword evidence="2 8" id="KW-0949">S-adenosyl-L-methionine</keyword>
<dbReference type="GO" id="GO:0051539">
    <property type="term" value="F:4 iron, 4 sulfur cluster binding"/>
    <property type="evidence" value="ECO:0007669"/>
    <property type="project" value="UniProtKB-KW"/>
</dbReference>
<dbReference type="PANTHER" id="PTHR11228:SF7">
    <property type="entry name" value="PQQA PEPTIDE CYCLASE"/>
    <property type="match status" value="1"/>
</dbReference>
<dbReference type="HOGENOM" id="CLU_009273_4_7_11"/>
<evidence type="ECO:0000313" key="10">
    <source>
        <dbReference type="EMBL" id="AIJ24626.1"/>
    </source>
</evidence>
<dbReference type="GO" id="GO:0009975">
    <property type="term" value="F:cyclase activity"/>
    <property type="evidence" value="ECO:0007669"/>
    <property type="project" value="UniProtKB-UniRule"/>
</dbReference>
<dbReference type="NCBIfam" id="TIGR02109">
    <property type="entry name" value="PQQ_syn_pqqE"/>
    <property type="match status" value="1"/>
</dbReference>
<evidence type="ECO:0000256" key="7">
    <source>
        <dbReference type="ARBA" id="ARBA00023014"/>
    </source>
</evidence>
<dbReference type="Pfam" id="PF13186">
    <property type="entry name" value="SPASM"/>
    <property type="match status" value="1"/>
</dbReference>
<dbReference type="Proteomes" id="UP000062973">
    <property type="component" value="Chromosome"/>
</dbReference>
<dbReference type="InterPro" id="IPR013785">
    <property type="entry name" value="Aldolase_TIM"/>
</dbReference>
<dbReference type="GO" id="GO:0016491">
    <property type="term" value="F:oxidoreductase activity"/>
    <property type="evidence" value="ECO:0007669"/>
    <property type="project" value="UniProtKB-KW"/>
</dbReference>
<comment type="catalytic activity">
    <reaction evidence="8">
        <text>[PQQ precursor protein] + S-adenosyl-L-methionine = E-Y cross-linked-[PQQ precursor protein] + 5'-deoxyadenosine + L-methionine + H(+)</text>
        <dbReference type="Rhea" id="RHEA:56836"/>
        <dbReference type="Rhea" id="RHEA-COMP:14800"/>
        <dbReference type="Rhea" id="RHEA-COMP:14801"/>
        <dbReference type="ChEBI" id="CHEBI:15378"/>
        <dbReference type="ChEBI" id="CHEBI:17319"/>
        <dbReference type="ChEBI" id="CHEBI:57844"/>
        <dbReference type="ChEBI" id="CHEBI:59789"/>
        <dbReference type="ChEBI" id="CHEBI:141026"/>
        <dbReference type="ChEBI" id="CHEBI:141027"/>
        <dbReference type="EC" id="1.21.98.4"/>
    </reaction>
</comment>
<dbReference type="HAMAP" id="MF_00660">
    <property type="entry name" value="PqqE"/>
    <property type="match status" value="1"/>
</dbReference>
<reference evidence="10 11" key="1">
    <citation type="submission" date="2014-07" db="EMBL/GenBank/DDBJ databases">
        <title>Whole Genome Sequence of the Amycolatopsis methanolica 239.</title>
        <authorList>
            <person name="Tang B."/>
        </authorList>
    </citation>
    <scope>NUCLEOTIDE SEQUENCE [LARGE SCALE GENOMIC DNA]</scope>
    <source>
        <strain evidence="10 11">239</strain>
    </source>
</reference>
<dbReference type="CDD" id="cd21119">
    <property type="entry name" value="SPASM_PqqE"/>
    <property type="match status" value="1"/>
</dbReference>
<evidence type="ECO:0000256" key="2">
    <source>
        <dbReference type="ARBA" id="ARBA00022691"/>
    </source>
</evidence>
<dbReference type="InterPro" id="IPR050377">
    <property type="entry name" value="Radical_SAM_PqqE_MftC-like"/>
</dbReference>
<dbReference type="UniPathway" id="UPA00539"/>
<dbReference type="PROSITE" id="PS51918">
    <property type="entry name" value="RADICAL_SAM"/>
    <property type="match status" value="1"/>
</dbReference>
<keyword evidence="5 8" id="KW-0560">Oxidoreductase</keyword>
<dbReference type="RefSeq" id="WP_017983456.1">
    <property type="nucleotide sequence ID" value="NZ_AQUL01000001.1"/>
</dbReference>
<feature type="domain" description="Radical SAM core" evidence="9">
    <location>
        <begin position="4"/>
        <end position="219"/>
    </location>
</feature>
<dbReference type="AlphaFoldDB" id="A0A076N0M2"/>
<comment type="function">
    <text evidence="8">Catalyzes the cross-linking of a glutamate residue and a tyrosine residue in the PqqA protein as part of the biosynthesis of pyrroloquinoline quinone (PQQ).</text>
</comment>
<dbReference type="EMBL" id="CP009110">
    <property type="protein sequence ID" value="AIJ24626.1"/>
    <property type="molecule type" value="Genomic_DNA"/>
</dbReference>